<name>A0A1H8FD58_9BACI</name>
<dbReference type="SFLD" id="SFLDS00001">
    <property type="entry name" value="Enolase"/>
    <property type="match status" value="1"/>
</dbReference>
<dbReference type="SMART" id="SM00922">
    <property type="entry name" value="MR_MLE"/>
    <property type="match status" value="1"/>
</dbReference>
<dbReference type="PROSITE" id="PS00908">
    <property type="entry name" value="MR_MLE_1"/>
    <property type="match status" value="1"/>
</dbReference>
<protein>
    <submittedName>
        <fullName evidence="5">Galactonate dehydratase</fullName>
    </submittedName>
</protein>
<proteinExistence type="predicted"/>
<dbReference type="OrthoDB" id="9775391at2"/>
<dbReference type="SUPFAM" id="SSF54826">
    <property type="entry name" value="Enolase N-terminal domain-like"/>
    <property type="match status" value="1"/>
</dbReference>
<dbReference type="AlphaFoldDB" id="A0A1H8FD58"/>
<dbReference type="InterPro" id="IPR013342">
    <property type="entry name" value="Mandelate_racemase_C"/>
</dbReference>
<dbReference type="STRING" id="930146.SAMN05192533_11124"/>
<evidence type="ECO:0000313" key="6">
    <source>
        <dbReference type="Proteomes" id="UP000198553"/>
    </source>
</evidence>
<dbReference type="InterPro" id="IPR029017">
    <property type="entry name" value="Enolase-like_N"/>
</dbReference>
<dbReference type="InterPro" id="IPR013341">
    <property type="entry name" value="Mandelate_racemase_N_dom"/>
</dbReference>
<keyword evidence="2" id="KW-0460">Magnesium</keyword>
<feature type="domain" description="Mandelate racemase/muconate lactonizing enzyme C-terminal" evidence="4">
    <location>
        <begin position="125"/>
        <end position="230"/>
    </location>
</feature>
<dbReference type="InterPro" id="IPR018110">
    <property type="entry name" value="Mandel_Rmase/mucon_lact_enz_CS"/>
</dbReference>
<organism evidence="5 6">
    <name type="scientific">Mesobacillus persicus</name>
    <dbReference type="NCBI Taxonomy" id="930146"/>
    <lineage>
        <taxon>Bacteria</taxon>
        <taxon>Bacillati</taxon>
        <taxon>Bacillota</taxon>
        <taxon>Bacilli</taxon>
        <taxon>Bacillales</taxon>
        <taxon>Bacillaceae</taxon>
        <taxon>Mesobacillus</taxon>
    </lineage>
</organism>
<dbReference type="InterPro" id="IPR034593">
    <property type="entry name" value="DgoD-like"/>
</dbReference>
<dbReference type="InterPro" id="IPR029065">
    <property type="entry name" value="Enolase_C-like"/>
</dbReference>
<dbReference type="FunFam" id="3.30.390.10:FF:000003">
    <property type="entry name" value="D-galactonate dehydratase"/>
    <property type="match status" value="1"/>
</dbReference>
<dbReference type="GO" id="GO:0008869">
    <property type="term" value="F:galactonate dehydratase activity"/>
    <property type="evidence" value="ECO:0007669"/>
    <property type="project" value="InterPro"/>
</dbReference>
<evidence type="ECO:0000259" key="4">
    <source>
        <dbReference type="SMART" id="SM00922"/>
    </source>
</evidence>
<dbReference type="Gene3D" id="3.30.390.10">
    <property type="entry name" value="Enolase-like, N-terminal domain"/>
    <property type="match status" value="1"/>
</dbReference>
<dbReference type="PANTHER" id="PTHR48080">
    <property type="entry name" value="D-GALACTONATE DEHYDRATASE-RELATED"/>
    <property type="match status" value="1"/>
</dbReference>
<evidence type="ECO:0000256" key="2">
    <source>
        <dbReference type="ARBA" id="ARBA00022842"/>
    </source>
</evidence>
<evidence type="ECO:0000256" key="1">
    <source>
        <dbReference type="ARBA" id="ARBA00022723"/>
    </source>
</evidence>
<dbReference type="Gene3D" id="3.20.20.120">
    <property type="entry name" value="Enolase-like C-terminal domain"/>
    <property type="match status" value="1"/>
</dbReference>
<sequence length="382" mass="42801">MKITKLETFIVPPRWLFLKIETDEGLFGWGEPVVEGRAATVKAAVEEFSDYLIGKDPMRIEDHWQTMYRAGFYRGGPITMSAIAGIDQALWDIKGKYYNAPVSELMGGACRDSIRVYSWVGGDRPSDVGKAAKEKADAGFTAIKMNGTEELQYIDSYKKIDEVIERIAAVREAVGDDFGIGIDFHGRVHKPMAKILAKELEPFRPMFIEEPVLPENNEALREVARATNIPIATGERMFSRWDFKKLLEDGYVDIIQPDLSHAGGITECKKIFAMAEAYDVAVAPHCPLGPIALASCLQVDATSHNAVIQEQSLGIHYNQGSDLLDYLNDPQVFEYKDGYVDMLKKPGLGVSINEEFVRKQAEIGHNWKNPVWRHKDGSIAEW</sequence>
<keyword evidence="1" id="KW-0479">Metal-binding</keyword>
<dbReference type="CDD" id="cd03325">
    <property type="entry name" value="D-galactonate_dehydratase"/>
    <property type="match status" value="1"/>
</dbReference>
<dbReference type="Pfam" id="PF02746">
    <property type="entry name" value="MR_MLE_N"/>
    <property type="match status" value="1"/>
</dbReference>
<dbReference type="Pfam" id="PF13378">
    <property type="entry name" value="MR_MLE_C"/>
    <property type="match status" value="1"/>
</dbReference>
<dbReference type="GO" id="GO:0034194">
    <property type="term" value="P:D-galactonate catabolic process"/>
    <property type="evidence" value="ECO:0007669"/>
    <property type="project" value="InterPro"/>
</dbReference>
<evidence type="ECO:0000256" key="3">
    <source>
        <dbReference type="ARBA" id="ARBA00023239"/>
    </source>
</evidence>
<dbReference type="PROSITE" id="PS00909">
    <property type="entry name" value="MR_MLE_2"/>
    <property type="match status" value="1"/>
</dbReference>
<gene>
    <name evidence="5" type="ORF">SAMN05192533_11124</name>
</gene>
<dbReference type="InterPro" id="IPR036849">
    <property type="entry name" value="Enolase-like_C_sf"/>
</dbReference>
<dbReference type="EMBL" id="FOBW01000011">
    <property type="protein sequence ID" value="SEN29622.1"/>
    <property type="molecule type" value="Genomic_DNA"/>
</dbReference>
<keyword evidence="6" id="KW-1185">Reference proteome</keyword>
<keyword evidence="3" id="KW-0456">Lyase</keyword>
<accession>A0A1H8FD58</accession>
<dbReference type="GO" id="GO:0046872">
    <property type="term" value="F:metal ion binding"/>
    <property type="evidence" value="ECO:0007669"/>
    <property type="project" value="UniProtKB-KW"/>
</dbReference>
<dbReference type="GO" id="GO:0009063">
    <property type="term" value="P:amino acid catabolic process"/>
    <property type="evidence" value="ECO:0007669"/>
    <property type="project" value="InterPro"/>
</dbReference>
<dbReference type="NCBIfam" id="NF010624">
    <property type="entry name" value="PRK14017.1"/>
    <property type="match status" value="1"/>
</dbReference>
<dbReference type="PANTHER" id="PTHR48080:SF2">
    <property type="entry name" value="D-GALACTONATE DEHYDRATASE"/>
    <property type="match status" value="1"/>
</dbReference>
<dbReference type="Proteomes" id="UP000198553">
    <property type="component" value="Unassembled WGS sequence"/>
</dbReference>
<reference evidence="6" key="1">
    <citation type="submission" date="2016-10" db="EMBL/GenBank/DDBJ databases">
        <authorList>
            <person name="Varghese N."/>
            <person name="Submissions S."/>
        </authorList>
    </citation>
    <scope>NUCLEOTIDE SEQUENCE [LARGE SCALE GENOMIC DNA]</scope>
    <source>
        <strain evidence="6">B48,IBRC-M 10115,DSM 25386,CECT 8001</strain>
    </source>
</reference>
<dbReference type="RefSeq" id="WP_090747508.1">
    <property type="nucleotide sequence ID" value="NZ_FOBW01000011.1"/>
</dbReference>
<dbReference type="InterPro" id="IPR023592">
    <property type="entry name" value="Galactonate_deHydtase"/>
</dbReference>
<dbReference type="SFLD" id="SFLDF00003">
    <property type="entry name" value="D-galactonate_dehydratase"/>
    <property type="match status" value="1"/>
</dbReference>
<evidence type="ECO:0000313" key="5">
    <source>
        <dbReference type="EMBL" id="SEN29622.1"/>
    </source>
</evidence>
<dbReference type="SFLD" id="SFLDG00179">
    <property type="entry name" value="mandelate_racemase"/>
    <property type="match status" value="1"/>
</dbReference>
<dbReference type="SUPFAM" id="SSF51604">
    <property type="entry name" value="Enolase C-terminal domain-like"/>
    <property type="match status" value="1"/>
</dbReference>